<reference evidence="8" key="1">
    <citation type="journal article" date="2019" name="Int. J. Syst. Evol. Microbiol.">
        <title>The Global Catalogue of Microorganisms (GCM) 10K type strain sequencing project: providing services to taxonomists for standard genome sequencing and annotation.</title>
        <authorList>
            <consortium name="The Broad Institute Genomics Platform"/>
            <consortium name="The Broad Institute Genome Sequencing Center for Infectious Disease"/>
            <person name="Wu L."/>
            <person name="Ma J."/>
        </authorList>
    </citation>
    <scope>NUCLEOTIDE SEQUENCE [LARGE SCALE GENOMIC DNA]</scope>
    <source>
        <strain evidence="8">KACC 12597</strain>
    </source>
</reference>
<proteinExistence type="predicted"/>
<dbReference type="SMART" id="SM00563">
    <property type="entry name" value="PlsC"/>
    <property type="match status" value="1"/>
</dbReference>
<dbReference type="GO" id="GO:0016746">
    <property type="term" value="F:acyltransferase activity"/>
    <property type="evidence" value="ECO:0007669"/>
    <property type="project" value="UniProtKB-KW"/>
</dbReference>
<dbReference type="PANTHER" id="PTHR10434">
    <property type="entry name" value="1-ACYL-SN-GLYCEROL-3-PHOSPHATE ACYLTRANSFERASE"/>
    <property type="match status" value="1"/>
</dbReference>
<comment type="caution">
    <text evidence="7">The sequence shown here is derived from an EMBL/GenBank/DDBJ whole genome shotgun (WGS) entry which is preliminary data.</text>
</comment>
<evidence type="ECO:0000256" key="1">
    <source>
        <dbReference type="ARBA" id="ARBA00005189"/>
    </source>
</evidence>
<keyword evidence="3" id="KW-0808">Transferase</keyword>
<keyword evidence="2" id="KW-0444">Lipid biosynthesis</keyword>
<dbReference type="Proteomes" id="UP001597337">
    <property type="component" value="Unassembled WGS sequence"/>
</dbReference>
<evidence type="ECO:0000256" key="4">
    <source>
        <dbReference type="ARBA" id="ARBA00023098"/>
    </source>
</evidence>
<dbReference type="SUPFAM" id="SSF69593">
    <property type="entry name" value="Glycerol-3-phosphate (1)-acyltransferase"/>
    <property type="match status" value="1"/>
</dbReference>
<dbReference type="InterPro" id="IPR002123">
    <property type="entry name" value="Plipid/glycerol_acylTrfase"/>
</dbReference>
<evidence type="ECO:0000313" key="8">
    <source>
        <dbReference type="Proteomes" id="UP001597337"/>
    </source>
</evidence>
<gene>
    <name evidence="7" type="ORF">ACFSJC_07505</name>
</gene>
<dbReference type="Pfam" id="PF01553">
    <property type="entry name" value="Acyltransferase"/>
    <property type="match status" value="1"/>
</dbReference>
<dbReference type="EMBL" id="JBHUHX010000015">
    <property type="protein sequence ID" value="MFD2111681.1"/>
    <property type="molecule type" value="Genomic_DNA"/>
</dbReference>
<dbReference type="RefSeq" id="WP_386025311.1">
    <property type="nucleotide sequence ID" value="NZ_JBHUHX010000015.1"/>
</dbReference>
<evidence type="ECO:0000256" key="3">
    <source>
        <dbReference type="ARBA" id="ARBA00022679"/>
    </source>
</evidence>
<feature type="domain" description="Phospholipid/glycerol acyltransferase" evidence="6">
    <location>
        <begin position="68"/>
        <end position="179"/>
    </location>
</feature>
<comment type="pathway">
    <text evidence="1">Lipid metabolism.</text>
</comment>
<evidence type="ECO:0000259" key="6">
    <source>
        <dbReference type="SMART" id="SM00563"/>
    </source>
</evidence>
<keyword evidence="8" id="KW-1185">Reference proteome</keyword>
<accession>A0ABW4Y679</accession>
<evidence type="ECO:0000313" key="7">
    <source>
        <dbReference type="EMBL" id="MFD2111681.1"/>
    </source>
</evidence>
<protein>
    <submittedName>
        <fullName evidence="7">Lysophospholipid acyltransferase family protein</fullName>
    </submittedName>
</protein>
<evidence type="ECO:0000256" key="5">
    <source>
        <dbReference type="ARBA" id="ARBA00023315"/>
    </source>
</evidence>
<organism evidence="7 8">
    <name type="scientific">Thiorhodococcus fuscus</name>
    <dbReference type="NCBI Taxonomy" id="527200"/>
    <lineage>
        <taxon>Bacteria</taxon>
        <taxon>Pseudomonadati</taxon>
        <taxon>Pseudomonadota</taxon>
        <taxon>Gammaproteobacteria</taxon>
        <taxon>Chromatiales</taxon>
        <taxon>Chromatiaceae</taxon>
        <taxon>Thiorhodococcus</taxon>
    </lineage>
</organism>
<dbReference type="PANTHER" id="PTHR10434:SF64">
    <property type="entry name" value="1-ACYL-SN-GLYCEROL-3-PHOSPHATE ACYLTRANSFERASE-RELATED"/>
    <property type="match status" value="1"/>
</dbReference>
<sequence>MVGKSLWRSLRVVEHLGTGALIALYVNLRYRNGQRPDWLPRVTAWWHKRLCATLGVRISVRGRPEPGCLLIANHISWLDIPIVGAQGRIGFLSKSEVRDWPLIGWMAEIAGTLFIARGANQTTDIASHISDLVSSGGTLVIFPEGTTTDGHEVRRFHPRLFGIAQGSGPRIQPVAIGYRRGTDPAPEREAAYIGEDTLVASLWRIIRHPNLVADIQFLPPIQADENTPRRALAERTHDAITEALGLAAKRPARHCAPEPASNRADKAMDLDPTLALIQ</sequence>
<evidence type="ECO:0000256" key="2">
    <source>
        <dbReference type="ARBA" id="ARBA00022516"/>
    </source>
</evidence>
<name>A0ABW4Y679_9GAMM</name>
<keyword evidence="4" id="KW-0443">Lipid metabolism</keyword>
<dbReference type="CDD" id="cd07989">
    <property type="entry name" value="LPLAT_AGPAT-like"/>
    <property type="match status" value="1"/>
</dbReference>
<keyword evidence="5 7" id="KW-0012">Acyltransferase</keyword>